<sequence>MGSSIATISRNVTGQIRTVGDVGIVLMGSLLMAAWCHIHKACPHALLLTAIPMNHAQITKSILNEYLLRHPACFKNTIPYCTCGKRHNYSHSSAQPRAIFLSHLLYTADKILI</sequence>
<evidence type="ECO:0000313" key="1">
    <source>
        <dbReference type="EMBL" id="KIK56093.1"/>
    </source>
</evidence>
<dbReference type="HOGENOM" id="CLU_2133783_0_0_1"/>
<dbReference type="Proteomes" id="UP000053593">
    <property type="component" value="Unassembled WGS sequence"/>
</dbReference>
<dbReference type="EMBL" id="KN834800">
    <property type="protein sequence ID" value="KIK56093.1"/>
    <property type="molecule type" value="Genomic_DNA"/>
</dbReference>
<reference evidence="1 2" key="1">
    <citation type="submission" date="2014-04" db="EMBL/GenBank/DDBJ databases">
        <title>Evolutionary Origins and Diversification of the Mycorrhizal Mutualists.</title>
        <authorList>
            <consortium name="DOE Joint Genome Institute"/>
            <consortium name="Mycorrhizal Genomics Consortium"/>
            <person name="Kohler A."/>
            <person name="Kuo A."/>
            <person name="Nagy L.G."/>
            <person name="Floudas D."/>
            <person name="Copeland A."/>
            <person name="Barry K.W."/>
            <person name="Cichocki N."/>
            <person name="Veneault-Fourrey C."/>
            <person name="LaButti K."/>
            <person name="Lindquist E.A."/>
            <person name="Lipzen A."/>
            <person name="Lundell T."/>
            <person name="Morin E."/>
            <person name="Murat C."/>
            <person name="Riley R."/>
            <person name="Ohm R."/>
            <person name="Sun H."/>
            <person name="Tunlid A."/>
            <person name="Henrissat B."/>
            <person name="Grigoriev I.V."/>
            <person name="Hibbett D.S."/>
            <person name="Martin F."/>
        </authorList>
    </citation>
    <scope>NUCLEOTIDE SEQUENCE [LARGE SCALE GENOMIC DNA]</scope>
    <source>
        <strain evidence="1 2">FD-317 M1</strain>
    </source>
</reference>
<proteinExistence type="predicted"/>
<name>A0A0D0CLR4_9AGAR</name>
<organism evidence="1 2">
    <name type="scientific">Collybiopsis luxurians FD-317 M1</name>
    <dbReference type="NCBI Taxonomy" id="944289"/>
    <lineage>
        <taxon>Eukaryota</taxon>
        <taxon>Fungi</taxon>
        <taxon>Dikarya</taxon>
        <taxon>Basidiomycota</taxon>
        <taxon>Agaricomycotina</taxon>
        <taxon>Agaricomycetes</taxon>
        <taxon>Agaricomycetidae</taxon>
        <taxon>Agaricales</taxon>
        <taxon>Marasmiineae</taxon>
        <taxon>Omphalotaceae</taxon>
        <taxon>Collybiopsis</taxon>
        <taxon>Collybiopsis luxurians</taxon>
    </lineage>
</organism>
<keyword evidence="2" id="KW-1185">Reference proteome</keyword>
<evidence type="ECO:0000313" key="2">
    <source>
        <dbReference type="Proteomes" id="UP000053593"/>
    </source>
</evidence>
<dbReference type="AlphaFoldDB" id="A0A0D0CLR4"/>
<gene>
    <name evidence="1" type="ORF">GYMLUDRAFT_76248</name>
</gene>
<protein>
    <submittedName>
        <fullName evidence="1">Uncharacterized protein</fullName>
    </submittedName>
</protein>
<accession>A0A0D0CLR4</accession>